<feature type="binding site" evidence="5">
    <location>
        <begin position="328"/>
        <end position="335"/>
    </location>
    <ligand>
        <name>ATP</name>
        <dbReference type="ChEBI" id="CHEBI:30616"/>
    </ligand>
</feature>
<evidence type="ECO:0000256" key="3">
    <source>
        <dbReference type="ARBA" id="ARBA00022840"/>
    </source>
</evidence>
<feature type="region of interest" description="Disordered" evidence="6">
    <location>
        <begin position="43"/>
        <end position="71"/>
    </location>
</feature>
<dbReference type="SMART" id="SM00129">
    <property type="entry name" value="KISc"/>
    <property type="match status" value="1"/>
</dbReference>
<feature type="compositionally biased region" description="Basic and acidic residues" evidence="6">
    <location>
        <begin position="62"/>
        <end position="71"/>
    </location>
</feature>
<dbReference type="GO" id="GO:0003777">
    <property type="term" value="F:microtubule motor activity"/>
    <property type="evidence" value="ECO:0007669"/>
    <property type="project" value="InterPro"/>
</dbReference>
<dbReference type="Gene3D" id="3.40.850.10">
    <property type="entry name" value="Kinesin motor domain"/>
    <property type="match status" value="1"/>
</dbReference>
<evidence type="ECO:0000256" key="5">
    <source>
        <dbReference type="PROSITE-ProRule" id="PRU00283"/>
    </source>
</evidence>
<protein>
    <recommendedName>
        <fullName evidence="7">Kinesin motor domain-containing protein</fullName>
    </recommendedName>
</protein>
<name>A0A9X0D656_9CNID</name>
<dbReference type="GO" id="GO:0008017">
    <property type="term" value="F:microtubule binding"/>
    <property type="evidence" value="ECO:0007669"/>
    <property type="project" value="InterPro"/>
</dbReference>
<dbReference type="InterPro" id="IPR027640">
    <property type="entry name" value="Kinesin-like_fam"/>
</dbReference>
<dbReference type="GO" id="GO:0005856">
    <property type="term" value="C:cytoskeleton"/>
    <property type="evidence" value="ECO:0007669"/>
    <property type="project" value="UniProtKB-SubCell"/>
</dbReference>
<feature type="region of interest" description="Disordered" evidence="6">
    <location>
        <begin position="116"/>
        <end position="146"/>
    </location>
</feature>
<dbReference type="GO" id="GO:0005524">
    <property type="term" value="F:ATP binding"/>
    <property type="evidence" value="ECO:0007669"/>
    <property type="project" value="UniProtKB-UniRule"/>
</dbReference>
<reference evidence="8" key="1">
    <citation type="submission" date="2023-01" db="EMBL/GenBank/DDBJ databases">
        <title>Genome assembly of the deep-sea coral Lophelia pertusa.</title>
        <authorList>
            <person name="Herrera S."/>
            <person name="Cordes E."/>
        </authorList>
    </citation>
    <scope>NUCLEOTIDE SEQUENCE</scope>
    <source>
        <strain evidence="8">USNM1676648</strain>
        <tissue evidence="8">Polyp</tissue>
    </source>
</reference>
<evidence type="ECO:0000313" key="9">
    <source>
        <dbReference type="Proteomes" id="UP001163046"/>
    </source>
</evidence>
<dbReference type="InterPro" id="IPR031852">
    <property type="entry name" value="Vik1/Cik1_MT-bd"/>
</dbReference>
<dbReference type="AlphaFoldDB" id="A0A9X0D656"/>
<dbReference type="OrthoDB" id="3176171at2759"/>
<keyword evidence="2 5" id="KW-0547">Nucleotide-binding</keyword>
<evidence type="ECO:0000313" key="8">
    <source>
        <dbReference type="EMBL" id="KAJ7388812.1"/>
    </source>
</evidence>
<dbReference type="Proteomes" id="UP001163046">
    <property type="component" value="Unassembled WGS sequence"/>
</dbReference>
<dbReference type="Pfam" id="PF16796">
    <property type="entry name" value="Microtub_bd"/>
    <property type="match status" value="1"/>
</dbReference>
<dbReference type="SUPFAM" id="SSF52540">
    <property type="entry name" value="P-loop containing nucleoside triphosphate hydrolases"/>
    <property type="match status" value="1"/>
</dbReference>
<gene>
    <name evidence="8" type="ORF">OS493_035596</name>
</gene>
<feature type="domain" description="Kinesin motor" evidence="7">
    <location>
        <begin position="248"/>
        <end position="354"/>
    </location>
</feature>
<dbReference type="InterPro" id="IPR027417">
    <property type="entry name" value="P-loop_NTPase"/>
</dbReference>
<keyword evidence="4" id="KW-0963">Cytoplasm</keyword>
<dbReference type="PANTHER" id="PTHR47972">
    <property type="entry name" value="KINESIN-LIKE PROTEIN KLP-3"/>
    <property type="match status" value="1"/>
</dbReference>
<proteinExistence type="inferred from homology"/>
<dbReference type="InterPro" id="IPR001752">
    <property type="entry name" value="Kinesin_motor_dom"/>
</dbReference>
<comment type="subcellular location">
    <subcellularLocation>
        <location evidence="1">Cytoplasm</location>
        <location evidence="1">Cytoskeleton</location>
    </subcellularLocation>
</comment>
<evidence type="ECO:0000256" key="2">
    <source>
        <dbReference type="ARBA" id="ARBA00022741"/>
    </source>
</evidence>
<accession>A0A9X0D656</accession>
<comment type="caution">
    <text evidence="8">The sequence shown here is derived from an EMBL/GenBank/DDBJ whole genome shotgun (WGS) entry which is preliminary data.</text>
</comment>
<organism evidence="8 9">
    <name type="scientific">Desmophyllum pertusum</name>
    <dbReference type="NCBI Taxonomy" id="174260"/>
    <lineage>
        <taxon>Eukaryota</taxon>
        <taxon>Metazoa</taxon>
        <taxon>Cnidaria</taxon>
        <taxon>Anthozoa</taxon>
        <taxon>Hexacorallia</taxon>
        <taxon>Scleractinia</taxon>
        <taxon>Caryophylliina</taxon>
        <taxon>Caryophylliidae</taxon>
        <taxon>Desmophyllum</taxon>
    </lineage>
</organism>
<keyword evidence="9" id="KW-1185">Reference proteome</keyword>
<dbReference type="InterPro" id="IPR036961">
    <property type="entry name" value="Kinesin_motor_dom_sf"/>
</dbReference>
<keyword evidence="4" id="KW-0206">Cytoskeleton</keyword>
<keyword evidence="3 5" id="KW-0067">ATP-binding</keyword>
<evidence type="ECO:0000259" key="7">
    <source>
        <dbReference type="PROSITE" id="PS50067"/>
    </source>
</evidence>
<dbReference type="GO" id="GO:0007018">
    <property type="term" value="P:microtubule-based movement"/>
    <property type="evidence" value="ECO:0007669"/>
    <property type="project" value="InterPro"/>
</dbReference>
<evidence type="ECO:0000256" key="4">
    <source>
        <dbReference type="ARBA" id="ARBA00023212"/>
    </source>
</evidence>
<feature type="compositionally biased region" description="Basic and acidic residues" evidence="6">
    <location>
        <begin position="128"/>
        <end position="146"/>
    </location>
</feature>
<feature type="region of interest" description="Disordered" evidence="6">
    <location>
        <begin position="1"/>
        <end position="28"/>
    </location>
</feature>
<keyword evidence="5" id="KW-0505">Motor protein</keyword>
<dbReference type="PROSITE" id="PS50067">
    <property type="entry name" value="KINESIN_MOTOR_2"/>
    <property type="match status" value="1"/>
</dbReference>
<dbReference type="PANTHER" id="PTHR47972:SF16">
    <property type="entry name" value="KINESIN-LIKE PROTEIN"/>
    <property type="match status" value="1"/>
</dbReference>
<evidence type="ECO:0000256" key="6">
    <source>
        <dbReference type="SAM" id="MobiDB-lite"/>
    </source>
</evidence>
<dbReference type="EMBL" id="MU825450">
    <property type="protein sequence ID" value="KAJ7388812.1"/>
    <property type="molecule type" value="Genomic_DNA"/>
</dbReference>
<sequence>MRAERVKELKEAKDQADTKSRRNKIEENNKKIQALQKKIKELEAGGVKPQDSKIDTGLGGAKRKDSRAAADLEKVNKEKEKLLGQVEALKKAATSFDNFVRRITVKSNSLKRMLKKLRQKAKPAGPSAEERAAAKKQDKQLKDLQKKLEMEKRKFEKVKDTLTKTEEELKDLKKEHDALSADSRKDKDTLSKLEVAAQEGLAAQEKVDDLTKEVKELREENKSLSDNYNSERILRKKYYNLVEDMKGKIRVFCRARPLSGSEKERGNHEVIKSPDEYTVVVETSRGPRDFQYDQVFTPNHGQEKVFEDTNNLIQSAVDGYNVCIFAYGQTGSGKTYPLINWKHSPIHTFLLWLF</sequence>
<comment type="similarity">
    <text evidence="5">Belongs to the TRAFAC class myosin-kinesin ATPase superfamily. Kinesin family.</text>
</comment>
<evidence type="ECO:0000256" key="1">
    <source>
        <dbReference type="ARBA" id="ARBA00004245"/>
    </source>
</evidence>